<feature type="transmembrane region" description="Helical" evidence="6">
    <location>
        <begin position="156"/>
        <end position="179"/>
    </location>
</feature>
<proteinExistence type="predicted"/>
<dbReference type="OrthoDB" id="9794512at2"/>
<dbReference type="AlphaFoldDB" id="C6LEC2"/>
<feature type="transmembrane region" description="Helical" evidence="6">
    <location>
        <begin position="12"/>
        <end position="33"/>
    </location>
</feature>
<dbReference type="eggNOG" id="COG1277">
    <property type="taxonomic scope" value="Bacteria"/>
</dbReference>
<evidence type="ECO:0000313" key="7">
    <source>
        <dbReference type="EMBL" id="EET60905.1"/>
    </source>
</evidence>
<keyword evidence="3 6" id="KW-0812">Transmembrane</keyword>
<keyword evidence="2" id="KW-1003">Cell membrane</keyword>
<evidence type="ECO:0000313" key="8">
    <source>
        <dbReference type="Proteomes" id="UP000005561"/>
    </source>
</evidence>
<feature type="transmembrane region" description="Helical" evidence="6">
    <location>
        <begin position="185"/>
        <end position="204"/>
    </location>
</feature>
<evidence type="ECO:0000256" key="5">
    <source>
        <dbReference type="ARBA" id="ARBA00023136"/>
    </source>
</evidence>
<dbReference type="PANTHER" id="PTHR30294">
    <property type="entry name" value="MEMBRANE COMPONENT OF ABC TRANSPORTER YHHJ-RELATED"/>
    <property type="match status" value="1"/>
</dbReference>
<comment type="caution">
    <text evidence="7">The sequence shown here is derived from an EMBL/GenBank/DDBJ whole genome shotgun (WGS) entry which is preliminary data.</text>
</comment>
<evidence type="ECO:0000256" key="4">
    <source>
        <dbReference type="ARBA" id="ARBA00022989"/>
    </source>
</evidence>
<keyword evidence="8" id="KW-1185">Reference proteome</keyword>
<dbReference type="EMBL" id="ACCL02000008">
    <property type="protein sequence ID" value="EET60905.1"/>
    <property type="molecule type" value="Genomic_DNA"/>
</dbReference>
<dbReference type="STRING" id="168384.SAMN05660368_00412"/>
<reference evidence="7" key="1">
    <citation type="submission" date="2009-07" db="EMBL/GenBank/DDBJ databases">
        <authorList>
            <person name="Weinstock G."/>
            <person name="Sodergren E."/>
            <person name="Clifton S."/>
            <person name="Fulton L."/>
            <person name="Fulton B."/>
            <person name="Courtney L."/>
            <person name="Fronick C."/>
            <person name="Harrison M."/>
            <person name="Strong C."/>
            <person name="Farmer C."/>
            <person name="Delahaunty K."/>
            <person name="Markovic C."/>
            <person name="Hall O."/>
            <person name="Minx P."/>
            <person name="Tomlinson C."/>
            <person name="Mitreva M."/>
            <person name="Nelson J."/>
            <person name="Hou S."/>
            <person name="Wollam A."/>
            <person name="Pepin K.H."/>
            <person name="Johnson M."/>
            <person name="Bhonagiri V."/>
            <person name="Nash W.E."/>
            <person name="Warren W."/>
            <person name="Chinwalla A."/>
            <person name="Mardis E.R."/>
            <person name="Wilson R.K."/>
        </authorList>
    </citation>
    <scope>NUCLEOTIDE SEQUENCE [LARGE SCALE GENOMIC DNA]</scope>
    <source>
        <strain evidence="7">DSM 14469</strain>
    </source>
</reference>
<dbReference type="Pfam" id="PF12679">
    <property type="entry name" value="ABC2_membrane_2"/>
    <property type="match status" value="1"/>
</dbReference>
<dbReference type="InterPro" id="IPR051449">
    <property type="entry name" value="ABC-2_transporter_component"/>
</dbReference>
<feature type="transmembrane region" description="Helical" evidence="6">
    <location>
        <begin position="211"/>
        <end position="233"/>
    </location>
</feature>
<evidence type="ECO:0000256" key="2">
    <source>
        <dbReference type="ARBA" id="ARBA00022475"/>
    </source>
</evidence>
<name>C6LEC2_9FIRM</name>
<feature type="transmembrane region" description="Helical" evidence="6">
    <location>
        <begin position="253"/>
        <end position="278"/>
    </location>
</feature>
<dbReference type="PANTHER" id="PTHR30294:SF29">
    <property type="entry name" value="MULTIDRUG ABC TRANSPORTER PERMEASE YBHS-RELATED"/>
    <property type="match status" value="1"/>
</dbReference>
<feature type="transmembrane region" description="Helical" evidence="6">
    <location>
        <begin position="127"/>
        <end position="149"/>
    </location>
</feature>
<evidence type="ECO:0000256" key="1">
    <source>
        <dbReference type="ARBA" id="ARBA00004651"/>
    </source>
</evidence>
<gene>
    <name evidence="7" type="ORF">BRYFOR_06971</name>
</gene>
<sequence length="287" mass="31647">MIAILKKEIKGYMTTMTGYVFIAFMLVVSGIYFTAYHLNGAYPKFAYTLNAVLVVFLIAVPILTMRILAEERKQKTDQLLLTSPVSVTEIVVGKYLALVFIFLIVVLVLALYPLILTQFGSIPYGETYAALFGFWLMGCSFLAIGLYISSVTESQVIAAVLTFLALFVCYLMDGIAGFFPETASASLLFLAALVLGAAFLIQYWTKNRVIAGIFLIAGEAVLVVLYMVNSTAFEGIIQDILGVFDISGHFSEFASGIFDITGVVYYLSIIGVFLFLTVESIQKRRWS</sequence>
<organism evidence="7 8">
    <name type="scientific">Marvinbryantia formatexigens DSM 14469</name>
    <dbReference type="NCBI Taxonomy" id="478749"/>
    <lineage>
        <taxon>Bacteria</taxon>
        <taxon>Bacillati</taxon>
        <taxon>Bacillota</taxon>
        <taxon>Clostridia</taxon>
        <taxon>Lachnospirales</taxon>
        <taxon>Lachnospiraceae</taxon>
        <taxon>Marvinbryantia</taxon>
    </lineage>
</organism>
<dbReference type="RefSeq" id="WP_006861765.1">
    <property type="nucleotide sequence ID" value="NZ_ACCL02000008.1"/>
</dbReference>
<evidence type="ECO:0000256" key="6">
    <source>
        <dbReference type="SAM" id="Phobius"/>
    </source>
</evidence>
<dbReference type="GO" id="GO:0005886">
    <property type="term" value="C:plasma membrane"/>
    <property type="evidence" value="ECO:0007669"/>
    <property type="project" value="UniProtKB-SubCell"/>
</dbReference>
<dbReference type="GO" id="GO:0140359">
    <property type="term" value="F:ABC-type transporter activity"/>
    <property type="evidence" value="ECO:0007669"/>
    <property type="project" value="InterPro"/>
</dbReference>
<accession>C6LEC2</accession>
<evidence type="ECO:0008006" key="9">
    <source>
        <dbReference type="Google" id="ProtNLM"/>
    </source>
</evidence>
<comment type="subcellular location">
    <subcellularLocation>
        <location evidence="1">Cell membrane</location>
        <topology evidence="1">Multi-pass membrane protein</topology>
    </subcellularLocation>
</comment>
<feature type="transmembrane region" description="Helical" evidence="6">
    <location>
        <begin position="45"/>
        <end position="69"/>
    </location>
</feature>
<dbReference type="Proteomes" id="UP000005561">
    <property type="component" value="Unassembled WGS sequence"/>
</dbReference>
<evidence type="ECO:0000256" key="3">
    <source>
        <dbReference type="ARBA" id="ARBA00022692"/>
    </source>
</evidence>
<feature type="transmembrane region" description="Helical" evidence="6">
    <location>
        <begin position="90"/>
        <end position="115"/>
    </location>
</feature>
<keyword evidence="5 6" id="KW-0472">Membrane</keyword>
<protein>
    <recommendedName>
        <fullName evidence="9">ABC-2 type transporter</fullName>
    </recommendedName>
</protein>
<keyword evidence="4 6" id="KW-1133">Transmembrane helix</keyword>